<accession>A0AAV8WK04</accession>
<dbReference type="Proteomes" id="UP001162156">
    <property type="component" value="Unassembled WGS sequence"/>
</dbReference>
<feature type="domain" description="MIR" evidence="2">
    <location>
        <begin position="94"/>
        <end position="148"/>
    </location>
</feature>
<dbReference type="SUPFAM" id="SSF82109">
    <property type="entry name" value="MIR domain"/>
    <property type="match status" value="1"/>
</dbReference>
<organism evidence="3 4">
    <name type="scientific">Rhamnusium bicolor</name>
    <dbReference type="NCBI Taxonomy" id="1586634"/>
    <lineage>
        <taxon>Eukaryota</taxon>
        <taxon>Metazoa</taxon>
        <taxon>Ecdysozoa</taxon>
        <taxon>Arthropoda</taxon>
        <taxon>Hexapoda</taxon>
        <taxon>Insecta</taxon>
        <taxon>Pterygota</taxon>
        <taxon>Neoptera</taxon>
        <taxon>Endopterygota</taxon>
        <taxon>Coleoptera</taxon>
        <taxon>Polyphaga</taxon>
        <taxon>Cucujiformia</taxon>
        <taxon>Chrysomeloidea</taxon>
        <taxon>Cerambycidae</taxon>
        <taxon>Lepturinae</taxon>
        <taxon>Rhagiini</taxon>
        <taxon>Rhamnusium</taxon>
    </lineage>
</organism>
<dbReference type="GO" id="GO:0042383">
    <property type="term" value="C:sarcolemma"/>
    <property type="evidence" value="ECO:0007669"/>
    <property type="project" value="TreeGrafter"/>
</dbReference>
<evidence type="ECO:0000259" key="2">
    <source>
        <dbReference type="PROSITE" id="PS50919"/>
    </source>
</evidence>
<dbReference type="InterPro" id="IPR015925">
    <property type="entry name" value="Ryanodine_IP3_receptor"/>
</dbReference>
<keyword evidence="4" id="KW-1185">Reference proteome</keyword>
<dbReference type="InterPro" id="IPR016093">
    <property type="entry name" value="MIR_motif"/>
</dbReference>
<name>A0AAV8WK04_9CUCU</name>
<dbReference type="SMART" id="SM00472">
    <property type="entry name" value="MIR"/>
    <property type="match status" value="3"/>
</dbReference>
<dbReference type="InterPro" id="IPR003032">
    <property type="entry name" value="Ryanodine_rcpt"/>
</dbReference>
<dbReference type="Pfam" id="PF02815">
    <property type="entry name" value="MIR"/>
    <property type="match status" value="1"/>
</dbReference>
<reference evidence="3" key="1">
    <citation type="journal article" date="2023" name="Insect Mol. Biol.">
        <title>Genome sequencing provides insights into the evolution of gene families encoding plant cell wall-degrading enzymes in longhorned beetles.</title>
        <authorList>
            <person name="Shin N.R."/>
            <person name="Okamura Y."/>
            <person name="Kirsch R."/>
            <person name="Pauchet Y."/>
        </authorList>
    </citation>
    <scope>NUCLEOTIDE SEQUENCE</scope>
    <source>
        <strain evidence="3">RBIC_L_NR</strain>
    </source>
</reference>
<dbReference type="InterPro" id="IPR043136">
    <property type="entry name" value="B30.2/SPRY_sf"/>
</dbReference>
<dbReference type="EMBL" id="JANEYF010005860">
    <property type="protein sequence ID" value="KAJ8926556.1"/>
    <property type="molecule type" value="Genomic_DNA"/>
</dbReference>
<dbReference type="SUPFAM" id="SSF49899">
    <property type="entry name" value="Concanavalin A-like lectins/glucanases"/>
    <property type="match status" value="1"/>
</dbReference>
<dbReference type="GO" id="GO:0033017">
    <property type="term" value="C:sarcoplasmic reticulum membrane"/>
    <property type="evidence" value="ECO:0007669"/>
    <property type="project" value="TreeGrafter"/>
</dbReference>
<dbReference type="InterPro" id="IPR036300">
    <property type="entry name" value="MIR_dom_sf"/>
</dbReference>
<proteinExistence type="predicted"/>
<dbReference type="Gene3D" id="2.80.10.50">
    <property type="match status" value="2"/>
</dbReference>
<protein>
    <recommendedName>
        <fullName evidence="2">MIR domain-containing protein</fullName>
    </recommendedName>
</protein>
<dbReference type="PROSITE" id="PS50919">
    <property type="entry name" value="MIR"/>
    <property type="match status" value="1"/>
</dbReference>
<dbReference type="GO" id="GO:0014808">
    <property type="term" value="P:release of sequestered calcium ion into cytosol by sarcoplasmic reticulum"/>
    <property type="evidence" value="ECO:0007669"/>
    <property type="project" value="TreeGrafter"/>
</dbReference>
<dbReference type="GO" id="GO:0006941">
    <property type="term" value="P:striated muscle contraction"/>
    <property type="evidence" value="ECO:0007669"/>
    <property type="project" value="TreeGrafter"/>
</dbReference>
<dbReference type="Pfam" id="PF02026">
    <property type="entry name" value="RyR"/>
    <property type="match status" value="1"/>
</dbReference>
<dbReference type="PANTHER" id="PTHR46399:SF8">
    <property type="entry name" value="B30.2_SPRY DOMAIN-CONTAINING PROTEIN"/>
    <property type="match status" value="1"/>
</dbReference>
<dbReference type="FunFam" id="2.80.10.50:FF:000021">
    <property type="entry name" value="Ryanodine receptor, isoform F"/>
    <property type="match status" value="1"/>
</dbReference>
<keyword evidence="1" id="KW-0677">Repeat</keyword>
<dbReference type="InterPro" id="IPR014821">
    <property type="entry name" value="Ins145_P3_rcpt"/>
</dbReference>
<dbReference type="Pfam" id="PF08709">
    <property type="entry name" value="Ins145_P3_rec"/>
    <property type="match status" value="1"/>
</dbReference>
<evidence type="ECO:0000256" key="1">
    <source>
        <dbReference type="ARBA" id="ARBA00022737"/>
    </source>
</evidence>
<dbReference type="PRINTS" id="PR00795">
    <property type="entry name" value="RYANODINER"/>
</dbReference>
<dbReference type="GO" id="GO:0005219">
    <property type="term" value="F:ryanodine-sensitive calcium-release channel activity"/>
    <property type="evidence" value="ECO:0007669"/>
    <property type="project" value="InterPro"/>
</dbReference>
<dbReference type="Gene3D" id="1.25.10.30">
    <property type="entry name" value="IP3 receptor type 1 binding core, RIH domain"/>
    <property type="match status" value="1"/>
</dbReference>
<dbReference type="Gene3D" id="6.20.350.10">
    <property type="match status" value="1"/>
</dbReference>
<dbReference type="Pfam" id="PF01365">
    <property type="entry name" value="RYDR_ITPR"/>
    <property type="match status" value="1"/>
</dbReference>
<dbReference type="GO" id="GO:0034704">
    <property type="term" value="C:calcium channel complex"/>
    <property type="evidence" value="ECO:0007669"/>
    <property type="project" value="TreeGrafter"/>
</dbReference>
<dbReference type="Gene3D" id="2.60.120.920">
    <property type="match status" value="1"/>
</dbReference>
<dbReference type="InterPro" id="IPR000699">
    <property type="entry name" value="RIH_dom"/>
</dbReference>
<dbReference type="InterPro" id="IPR013333">
    <property type="entry name" value="Ryan_recept"/>
</dbReference>
<gene>
    <name evidence="3" type="ORF">NQ314_021073</name>
</gene>
<comment type="caution">
    <text evidence="3">The sequence shown here is derived from an EMBL/GenBank/DDBJ whole genome shotgun (WGS) entry which is preliminary data.</text>
</comment>
<dbReference type="GO" id="GO:0005790">
    <property type="term" value="C:smooth endoplasmic reticulum"/>
    <property type="evidence" value="ECO:0007669"/>
    <property type="project" value="TreeGrafter"/>
</dbReference>
<dbReference type="FunFam" id="1.25.10.30:FF:000002">
    <property type="entry name" value="ryanodine receptor isoform X2"/>
    <property type="match status" value="1"/>
</dbReference>
<dbReference type="GO" id="GO:0030018">
    <property type="term" value="C:Z disc"/>
    <property type="evidence" value="ECO:0007669"/>
    <property type="project" value="TreeGrafter"/>
</dbReference>
<sequence length="832" mass="93300">MAEAEGGSEQDDVSFLRTEDMVCLSCTATGERVCLAAEGFGNRHCFLENIADKNIPPDLSQCVFVIEQALSVRALQELVTAAGNETGKGTGSGHRTLLYGNAILLRHQNSDMYLACLSTSSSNDKLAFDVGLQDHSHGEACWWTVHPASKQRSEGEKHTTKENEISIVNASFHVTHWSVQPYGTGISRMKYVGYVFGGDVLRFFHGGDECLTIPSTWDIEPGHNIVVYEGGSVMSQARSLWRLELARTKWAGGFINWYHPMRIRHITTGRYLAVNENNELYLVSREEANTATTAFCLRQEKDDQKVTLEDKDLEVIGAPIIKYGDSTVIVQHSETGLWLSYKAYETKKKGVGKVEEKQAVLHEEGKMDDGLDFSRSQEEESRTARVIRKCSSLFTQFINGLEQLQMNRRHSMFFLTVNLNEMVMCLEDLINYFAQPEDDMEHEEKQNKLRALRNRQDLFQEEGILNLILEAIDKINVITSQGFLAGLAGDQSWEMIGGYLYQLLAAIIKGNHTNCAQFANSNRLNWLFSRLGSQASSEGTGMLDVLHCVLIDSPEALNMMRDEHIKVIISLLEKHGRDPKVLDVLCSLCVGNGVAVRSSQNNICDFLLPGKNLLLQTQLVDHVASYVPYPGGGEKWGGNGVGDDLYSYGFDGAYLWTGGRNTRVVRDNSEPFIRKSDVIGCALDLTIPIINFTFNGVPIRGNFRDFNLDGMFFPVISCSSKLRKIVESLLPQQVLMLEPCFYFGNMSKNVIAGPLFVEDDTAFVPNPVDTSMVTLASYIESIRDKLAENIHEMWAMNKIEAGWQWGEYRDDLRHIHPCLVPFDKLPTAEKKI</sequence>
<dbReference type="CDD" id="cd23278">
    <property type="entry name" value="beta-trefoil_MIR_RyR"/>
    <property type="match status" value="1"/>
</dbReference>
<evidence type="ECO:0000313" key="3">
    <source>
        <dbReference type="EMBL" id="KAJ8926556.1"/>
    </source>
</evidence>
<dbReference type="InterPro" id="IPR013320">
    <property type="entry name" value="ConA-like_dom_sf"/>
</dbReference>
<dbReference type="AlphaFoldDB" id="A0AAV8WK04"/>
<dbReference type="PANTHER" id="PTHR46399">
    <property type="entry name" value="B30.2/SPRY DOMAIN-CONTAINING PROTEIN"/>
    <property type="match status" value="1"/>
</dbReference>
<dbReference type="FunFam" id="2.80.10.50:FF:000022">
    <property type="entry name" value="Ryanodine receptor, isoform E"/>
    <property type="match status" value="1"/>
</dbReference>
<dbReference type="Pfam" id="PF00622">
    <property type="entry name" value="SPRY"/>
    <property type="match status" value="1"/>
</dbReference>
<dbReference type="InterPro" id="IPR003877">
    <property type="entry name" value="SPRY_dom"/>
</dbReference>
<evidence type="ECO:0000313" key="4">
    <source>
        <dbReference type="Proteomes" id="UP001162156"/>
    </source>
</evidence>